<organism evidence="1 2">
    <name type="scientific">Champsocephalus gunnari</name>
    <name type="common">Mackerel icefish</name>
    <dbReference type="NCBI Taxonomy" id="52237"/>
    <lineage>
        <taxon>Eukaryota</taxon>
        <taxon>Metazoa</taxon>
        <taxon>Chordata</taxon>
        <taxon>Craniata</taxon>
        <taxon>Vertebrata</taxon>
        <taxon>Euteleostomi</taxon>
        <taxon>Actinopterygii</taxon>
        <taxon>Neopterygii</taxon>
        <taxon>Teleostei</taxon>
        <taxon>Neoteleostei</taxon>
        <taxon>Acanthomorphata</taxon>
        <taxon>Eupercaria</taxon>
        <taxon>Perciformes</taxon>
        <taxon>Notothenioidei</taxon>
        <taxon>Channichthyidae</taxon>
        <taxon>Champsocephalus</taxon>
    </lineage>
</organism>
<name>A0AAN8DKI4_CHAGU</name>
<keyword evidence="2" id="KW-1185">Reference proteome</keyword>
<sequence>MRPQRARLGLGQGFRNAPQEIPVKARAGLEECSSRELRLEAGWGRARGMFPQSTPLTLEQKWRGSTGGEHSPVPPPAPGWLGSGFRVGISILPTGL</sequence>
<accession>A0AAN8DKI4</accession>
<proteinExistence type="predicted"/>
<dbReference type="EMBL" id="JAURVH010001524">
    <property type="protein sequence ID" value="KAK5919588.1"/>
    <property type="molecule type" value="Genomic_DNA"/>
</dbReference>
<comment type="caution">
    <text evidence="1">The sequence shown here is derived from an EMBL/GenBank/DDBJ whole genome shotgun (WGS) entry which is preliminary data.</text>
</comment>
<protein>
    <submittedName>
        <fullName evidence="1">Uncharacterized protein</fullName>
    </submittedName>
</protein>
<reference evidence="1 2" key="1">
    <citation type="journal article" date="2023" name="Mol. Biol. Evol.">
        <title>Genomics of Secondarily Temperate Adaptation in the Only Non-Antarctic Icefish.</title>
        <authorList>
            <person name="Rivera-Colon A.G."/>
            <person name="Rayamajhi N."/>
            <person name="Minhas B.F."/>
            <person name="Madrigal G."/>
            <person name="Bilyk K.T."/>
            <person name="Yoon V."/>
            <person name="Hune M."/>
            <person name="Gregory S."/>
            <person name="Cheng C.H.C."/>
            <person name="Catchen J.M."/>
        </authorList>
    </citation>
    <scope>NUCLEOTIDE SEQUENCE [LARGE SCALE GENOMIC DNA]</scope>
    <source>
        <tissue evidence="1">White muscle</tissue>
    </source>
</reference>
<dbReference type="AlphaFoldDB" id="A0AAN8DKI4"/>
<evidence type="ECO:0000313" key="2">
    <source>
        <dbReference type="Proteomes" id="UP001331515"/>
    </source>
</evidence>
<dbReference type="Proteomes" id="UP001331515">
    <property type="component" value="Unassembled WGS sequence"/>
</dbReference>
<evidence type="ECO:0000313" key="1">
    <source>
        <dbReference type="EMBL" id="KAK5919588.1"/>
    </source>
</evidence>
<gene>
    <name evidence="1" type="ORF">CgunFtcFv8_023464</name>
</gene>